<dbReference type="HOGENOM" id="CLU_514886_0_0_1"/>
<dbReference type="InParanoid" id="B0D4S1"/>
<dbReference type="GeneID" id="6074575"/>
<dbReference type="AlphaFoldDB" id="B0D4S1"/>
<name>B0D4S1_LACBS</name>
<evidence type="ECO:0000313" key="3">
    <source>
        <dbReference type="Proteomes" id="UP000001194"/>
    </source>
</evidence>
<sequence>MASNDNCQPTEESDSAHRIIITPVSSDNYQPIEPSDSTDHITSASDDSEVTGDSRRLVIGLLASTALRPNHWQATDFVALYALLDCSEENSSWLCGEEIRNGPGFLLGDPSCNGIMFEPPPFEEIFDTAEPVGKTRKLVEFRCAYLQRIRDCVPWLNSHDTLFLVICGRGSELGVVFLGNAYNHITLHPAELECALEDCVAKVYLITTACFSDSWKSQRWTLIAPGVDQETVSIAESDSGHFRGGVFTRAFLAEHADQHEQIEHDFVPPHQEQRHLMPLLPHKRTSEVLKWLHRLQDDMGQNDFPISPRREDDTFWKLLLASDLTSSPLATIQQNNVQPPSSEAAPASGGDSLPNLQNKNEKVLLSLARDHLQFAPPETLSEVCLFRNCNALVNNQHRLYGSLTAEEKAETLKVLRQRHNYRFLACSISQKLGWQDAVITVGYPFDEQRERDHNLSLQARAADHGYLFWNLHVLQFNTLWKGVAGWLARVWEAAGEPTINAKKWKETLEDCSEFAGITLNSAE</sequence>
<reference evidence="2 3" key="1">
    <citation type="journal article" date="2008" name="Nature">
        <title>The genome of Laccaria bicolor provides insights into mycorrhizal symbiosis.</title>
        <authorList>
            <person name="Martin F."/>
            <person name="Aerts A."/>
            <person name="Ahren D."/>
            <person name="Brun A."/>
            <person name="Danchin E.G.J."/>
            <person name="Duchaussoy F."/>
            <person name="Gibon J."/>
            <person name="Kohler A."/>
            <person name="Lindquist E."/>
            <person name="Pereda V."/>
            <person name="Salamov A."/>
            <person name="Shapiro H.J."/>
            <person name="Wuyts J."/>
            <person name="Blaudez D."/>
            <person name="Buee M."/>
            <person name="Brokstein P."/>
            <person name="Canbaeck B."/>
            <person name="Cohen D."/>
            <person name="Courty P.E."/>
            <person name="Coutinho P.M."/>
            <person name="Delaruelle C."/>
            <person name="Detter J.C."/>
            <person name="Deveau A."/>
            <person name="DiFazio S."/>
            <person name="Duplessis S."/>
            <person name="Fraissinet-Tachet L."/>
            <person name="Lucic E."/>
            <person name="Frey-Klett P."/>
            <person name="Fourrey C."/>
            <person name="Feussner I."/>
            <person name="Gay G."/>
            <person name="Grimwood J."/>
            <person name="Hoegger P.J."/>
            <person name="Jain P."/>
            <person name="Kilaru S."/>
            <person name="Labbe J."/>
            <person name="Lin Y.C."/>
            <person name="Legue V."/>
            <person name="Le Tacon F."/>
            <person name="Marmeisse R."/>
            <person name="Melayah D."/>
            <person name="Montanini B."/>
            <person name="Muratet M."/>
            <person name="Nehls U."/>
            <person name="Niculita-Hirzel H."/>
            <person name="Oudot-Le Secq M.P."/>
            <person name="Peter M."/>
            <person name="Quesneville H."/>
            <person name="Rajashekar B."/>
            <person name="Reich M."/>
            <person name="Rouhier N."/>
            <person name="Schmutz J."/>
            <person name="Yin T."/>
            <person name="Chalot M."/>
            <person name="Henrissat B."/>
            <person name="Kuees U."/>
            <person name="Lucas S."/>
            <person name="Van de Peer Y."/>
            <person name="Podila G.K."/>
            <person name="Polle A."/>
            <person name="Pukkila P.J."/>
            <person name="Richardson P.M."/>
            <person name="Rouze P."/>
            <person name="Sanders I.R."/>
            <person name="Stajich J.E."/>
            <person name="Tunlid A."/>
            <person name="Tuskan G."/>
            <person name="Grigoriev I.V."/>
        </authorList>
    </citation>
    <scope>NUCLEOTIDE SEQUENCE [LARGE SCALE GENOMIC DNA]</scope>
    <source>
        <strain evidence="3">S238N-H82 / ATCC MYA-4686</strain>
    </source>
</reference>
<evidence type="ECO:0000313" key="2">
    <source>
        <dbReference type="EMBL" id="EDR10612.1"/>
    </source>
</evidence>
<evidence type="ECO:0000256" key="1">
    <source>
        <dbReference type="SAM" id="MobiDB-lite"/>
    </source>
</evidence>
<dbReference type="Proteomes" id="UP000001194">
    <property type="component" value="Unassembled WGS sequence"/>
</dbReference>
<proteinExistence type="predicted"/>
<keyword evidence="3" id="KW-1185">Reference proteome</keyword>
<dbReference type="EMBL" id="DS547097">
    <property type="protein sequence ID" value="EDR10612.1"/>
    <property type="molecule type" value="Genomic_DNA"/>
</dbReference>
<protein>
    <submittedName>
        <fullName evidence="2">Predicted protein</fullName>
    </submittedName>
</protein>
<gene>
    <name evidence="2" type="ORF">LACBIDRAFT_325390</name>
</gene>
<organism evidence="3">
    <name type="scientific">Laccaria bicolor (strain S238N-H82 / ATCC MYA-4686)</name>
    <name type="common">Bicoloured deceiver</name>
    <name type="synonym">Laccaria laccata var. bicolor</name>
    <dbReference type="NCBI Taxonomy" id="486041"/>
    <lineage>
        <taxon>Eukaryota</taxon>
        <taxon>Fungi</taxon>
        <taxon>Dikarya</taxon>
        <taxon>Basidiomycota</taxon>
        <taxon>Agaricomycotina</taxon>
        <taxon>Agaricomycetes</taxon>
        <taxon>Agaricomycetidae</taxon>
        <taxon>Agaricales</taxon>
        <taxon>Agaricineae</taxon>
        <taxon>Hydnangiaceae</taxon>
        <taxon>Laccaria</taxon>
    </lineage>
</organism>
<dbReference type="OrthoDB" id="3055657at2759"/>
<dbReference type="KEGG" id="lbc:LACBIDRAFT_325390"/>
<accession>B0D4S1</accession>
<feature type="region of interest" description="Disordered" evidence="1">
    <location>
        <begin position="26"/>
        <end position="49"/>
    </location>
</feature>
<dbReference type="RefSeq" id="XP_001879062.1">
    <property type="nucleotide sequence ID" value="XM_001879027.1"/>
</dbReference>
<feature type="region of interest" description="Disordered" evidence="1">
    <location>
        <begin position="334"/>
        <end position="356"/>
    </location>
</feature>